<keyword evidence="2" id="KW-1185">Reference proteome</keyword>
<reference evidence="1 2" key="1">
    <citation type="submission" date="2020-01" db="EMBL/GenBank/DDBJ databases">
        <title>Kibdelosporangium persica a novel Actinomycetes from a hot desert in Iran.</title>
        <authorList>
            <person name="Safaei N."/>
            <person name="Zaburannyi N."/>
            <person name="Mueller R."/>
            <person name="Wink J."/>
        </authorList>
    </citation>
    <scope>NUCLEOTIDE SEQUENCE [LARGE SCALE GENOMIC DNA]</scope>
    <source>
        <strain evidence="1 2">4NS15</strain>
    </source>
</reference>
<gene>
    <name evidence="1" type="ORF">GC106_58930</name>
</gene>
<protein>
    <recommendedName>
        <fullName evidence="3">DUF3224 domain-containing protein</fullName>
    </recommendedName>
</protein>
<dbReference type="Proteomes" id="UP000763557">
    <property type="component" value="Unassembled WGS sequence"/>
</dbReference>
<evidence type="ECO:0000313" key="1">
    <source>
        <dbReference type="EMBL" id="NRN68650.1"/>
    </source>
</evidence>
<organism evidence="1 2">
    <name type="scientific">Kibdelosporangium persicum</name>
    <dbReference type="NCBI Taxonomy" id="2698649"/>
    <lineage>
        <taxon>Bacteria</taxon>
        <taxon>Bacillati</taxon>
        <taxon>Actinomycetota</taxon>
        <taxon>Actinomycetes</taxon>
        <taxon>Pseudonocardiales</taxon>
        <taxon>Pseudonocardiaceae</taxon>
        <taxon>Kibdelosporangium</taxon>
    </lineage>
</organism>
<comment type="caution">
    <text evidence="1">The sequence shown here is derived from an EMBL/GenBank/DDBJ whole genome shotgun (WGS) entry which is preliminary data.</text>
</comment>
<dbReference type="Gene3D" id="2.40.350.10">
    <property type="entry name" value="SO1590-like"/>
    <property type="match status" value="1"/>
</dbReference>
<proteinExistence type="predicted"/>
<evidence type="ECO:0000313" key="2">
    <source>
        <dbReference type="Proteomes" id="UP000763557"/>
    </source>
</evidence>
<dbReference type="EMBL" id="JAAATY010000021">
    <property type="protein sequence ID" value="NRN68650.1"/>
    <property type="molecule type" value="Genomic_DNA"/>
</dbReference>
<dbReference type="SUPFAM" id="SSF159238">
    <property type="entry name" value="SO1590-like"/>
    <property type="match status" value="1"/>
</dbReference>
<dbReference type="InterPro" id="IPR023159">
    <property type="entry name" value="SO1590-like_sf"/>
</dbReference>
<accession>A0ABX2FB93</accession>
<dbReference type="RefSeq" id="WP_173138011.1">
    <property type="nucleotide sequence ID" value="NZ_CBCSGW010000078.1"/>
</dbReference>
<dbReference type="Pfam" id="PF11528">
    <property type="entry name" value="DUF3224"/>
    <property type="match status" value="1"/>
</dbReference>
<sequence>MNTFECTAWDESVYAGAEDGARIGDAKMTFRYSGILDGEGKSAGLLTYTADGTGTATGAEFFTGTIDGRAGTVILRTTNTFDAEKVTGTFEIVPGTGTGDLQDAKGHGSYLMELGTMSTEYTFTS</sequence>
<name>A0ABX2FB93_9PSEU</name>
<evidence type="ECO:0008006" key="3">
    <source>
        <dbReference type="Google" id="ProtNLM"/>
    </source>
</evidence>
<dbReference type="InterPro" id="IPR021607">
    <property type="entry name" value="DUF3224"/>
</dbReference>